<evidence type="ECO:0000256" key="1">
    <source>
        <dbReference type="SAM" id="Phobius"/>
    </source>
</evidence>
<organism evidence="2 3">
    <name type="scientific">Lysobacter korlensis</name>
    <dbReference type="NCBI Taxonomy" id="553636"/>
    <lineage>
        <taxon>Bacteria</taxon>
        <taxon>Pseudomonadati</taxon>
        <taxon>Pseudomonadota</taxon>
        <taxon>Gammaproteobacteria</taxon>
        <taxon>Lysobacterales</taxon>
        <taxon>Lysobacteraceae</taxon>
        <taxon>Lysobacter</taxon>
    </lineage>
</organism>
<name>A0ABV6RMT9_9GAMM</name>
<reference evidence="2 3" key="1">
    <citation type="submission" date="2024-09" db="EMBL/GenBank/DDBJ databases">
        <authorList>
            <person name="Sun Q."/>
            <person name="Mori K."/>
        </authorList>
    </citation>
    <scope>NUCLEOTIDE SEQUENCE [LARGE SCALE GENOMIC DNA]</scope>
    <source>
        <strain evidence="2 3">KCTC 23076</strain>
    </source>
</reference>
<dbReference type="Proteomes" id="UP001589896">
    <property type="component" value="Unassembled WGS sequence"/>
</dbReference>
<dbReference type="RefSeq" id="WP_386668029.1">
    <property type="nucleotide sequence ID" value="NZ_JBHLTG010000002.1"/>
</dbReference>
<keyword evidence="3" id="KW-1185">Reference proteome</keyword>
<sequence length="91" mass="9705">MRARVRLVRLIAAAAVLGGVLLALTGFGPYAARFSSVDHLAGGPRHDYYLEVSRATVAERWLMIGGGTLVLAGVVTAAVVFIRERLVGTQR</sequence>
<comment type="caution">
    <text evidence="2">The sequence shown here is derived from an EMBL/GenBank/DDBJ whole genome shotgun (WGS) entry which is preliminary data.</text>
</comment>
<dbReference type="EMBL" id="JBHLTG010000002">
    <property type="protein sequence ID" value="MFC0678302.1"/>
    <property type="molecule type" value="Genomic_DNA"/>
</dbReference>
<evidence type="ECO:0000313" key="2">
    <source>
        <dbReference type="EMBL" id="MFC0678302.1"/>
    </source>
</evidence>
<accession>A0ABV6RMT9</accession>
<gene>
    <name evidence="2" type="ORF">ACFFGH_10665</name>
</gene>
<evidence type="ECO:0000313" key="3">
    <source>
        <dbReference type="Proteomes" id="UP001589896"/>
    </source>
</evidence>
<feature type="transmembrane region" description="Helical" evidence="1">
    <location>
        <begin position="61"/>
        <end position="82"/>
    </location>
</feature>
<keyword evidence="1" id="KW-0812">Transmembrane</keyword>
<keyword evidence="1" id="KW-1133">Transmembrane helix</keyword>
<feature type="transmembrane region" description="Helical" evidence="1">
    <location>
        <begin position="7"/>
        <end position="32"/>
    </location>
</feature>
<proteinExistence type="predicted"/>
<keyword evidence="1" id="KW-0472">Membrane</keyword>
<protein>
    <submittedName>
        <fullName evidence="2">Uncharacterized protein</fullName>
    </submittedName>
</protein>